<evidence type="ECO:0000313" key="2">
    <source>
        <dbReference type="Proteomes" id="UP000053413"/>
    </source>
</evidence>
<proteinExistence type="predicted"/>
<protein>
    <submittedName>
        <fullName evidence="1">Uncharacterized protein</fullName>
    </submittedName>
</protein>
<accession>A0A0X3WWH6</accession>
<dbReference type="RefSeq" id="WP_059144373.1">
    <property type="nucleotide sequence ID" value="NZ_LLZJ01000177.1"/>
</dbReference>
<dbReference type="Proteomes" id="UP000053413">
    <property type="component" value="Unassembled WGS sequence"/>
</dbReference>
<comment type="caution">
    <text evidence="1">The sequence shown here is derived from an EMBL/GenBank/DDBJ whole genome shotgun (WGS) entry which is preliminary data.</text>
</comment>
<organism evidence="1 2">
    <name type="scientific">Streptomyces violaceusniger</name>
    <dbReference type="NCBI Taxonomy" id="68280"/>
    <lineage>
        <taxon>Bacteria</taxon>
        <taxon>Bacillati</taxon>
        <taxon>Actinomycetota</taxon>
        <taxon>Actinomycetes</taxon>
        <taxon>Kitasatosporales</taxon>
        <taxon>Streptomycetaceae</taxon>
        <taxon>Streptomyces</taxon>
        <taxon>Streptomyces violaceusniger group</taxon>
    </lineage>
</organism>
<gene>
    <name evidence="1" type="ORF">ADL28_15755</name>
</gene>
<dbReference type="AlphaFoldDB" id="A0A0X3WWH6"/>
<evidence type="ECO:0000313" key="1">
    <source>
        <dbReference type="EMBL" id="KUL61171.1"/>
    </source>
</evidence>
<dbReference type="EMBL" id="LLZJ01000177">
    <property type="protein sequence ID" value="KUL61171.1"/>
    <property type="molecule type" value="Genomic_DNA"/>
</dbReference>
<sequence>MEMRRHSRAWSEADRWLLQAYCLLSGYGLRASRALGRLAASMLLTILLLPRFGLPQGSPKHEATAIGAARRRQGHLRDRRLTALAIRGRMRR</sequence>
<name>A0A0X3WWH6_STRVO</name>
<reference evidence="2" key="1">
    <citation type="submission" date="2015-10" db="EMBL/GenBank/DDBJ databases">
        <authorList>
            <person name="Ju K.-S."/>
            <person name="Doroghazi J.R."/>
            <person name="Metcalf W.W."/>
        </authorList>
    </citation>
    <scope>NUCLEOTIDE SEQUENCE [LARGE SCALE GENOMIC DNA]</scope>
    <source>
        <strain evidence="2">NRRL F-8817</strain>
    </source>
</reference>